<comment type="subcellular location">
    <subcellularLocation>
        <location evidence="1">Cell membrane</location>
        <topology evidence="1">Multi-pass membrane protein</topology>
    </subcellularLocation>
</comment>
<feature type="transmembrane region" description="Helical" evidence="6">
    <location>
        <begin position="21"/>
        <end position="42"/>
    </location>
</feature>
<evidence type="ECO:0000256" key="1">
    <source>
        <dbReference type="ARBA" id="ARBA00004651"/>
    </source>
</evidence>
<feature type="domain" description="ABC3 transporter permease C-terminal" evidence="7">
    <location>
        <begin position="284"/>
        <end position="400"/>
    </location>
</feature>
<dbReference type="PANTHER" id="PTHR30572">
    <property type="entry name" value="MEMBRANE COMPONENT OF TRANSPORTER-RELATED"/>
    <property type="match status" value="1"/>
</dbReference>
<evidence type="ECO:0000256" key="5">
    <source>
        <dbReference type="ARBA" id="ARBA00023136"/>
    </source>
</evidence>
<feature type="transmembrane region" description="Helical" evidence="6">
    <location>
        <begin position="748"/>
        <end position="769"/>
    </location>
</feature>
<keyword evidence="5 6" id="KW-0472">Membrane</keyword>
<dbReference type="GO" id="GO:0005886">
    <property type="term" value="C:plasma membrane"/>
    <property type="evidence" value="ECO:0007669"/>
    <property type="project" value="UniProtKB-SubCell"/>
</dbReference>
<accession>A0A1G7AHU0</accession>
<dbReference type="InterPro" id="IPR050250">
    <property type="entry name" value="Macrolide_Exporter_MacB"/>
</dbReference>
<dbReference type="InterPro" id="IPR025857">
    <property type="entry name" value="MacB_PCD"/>
</dbReference>
<evidence type="ECO:0000313" key="9">
    <source>
        <dbReference type="EMBL" id="SDE14504.1"/>
    </source>
</evidence>
<name>A0A1G7AHU0_NIADE</name>
<dbReference type="GO" id="GO:0022857">
    <property type="term" value="F:transmembrane transporter activity"/>
    <property type="evidence" value="ECO:0007669"/>
    <property type="project" value="TreeGrafter"/>
</dbReference>
<dbReference type="PANTHER" id="PTHR30572:SF18">
    <property type="entry name" value="ABC-TYPE MACROLIDE FAMILY EXPORT SYSTEM PERMEASE COMPONENT 2"/>
    <property type="match status" value="1"/>
</dbReference>
<sequence>MIRNYLKTAWRNLIRNRLYGGLNITGLGIAMAACFILLLYVYHEFSYDRHNEKLDRIYQVYTNFKNNNEITTGKSTPVGVARVAKQDFPQVEEAAVTAAQGERLFGSGDRVFRLETLAASLSFFNIFSFSFLQGTPSALLKDQASVVLTRSSAVKLFGRIDVVGETIQYNKEHPLQVAAVIDDLPINASVRFDALIPWNTFLGMEQWVKEEAWYNYSFNSYILAKEHTDVRALNSAFDKMLLRMDHNKDNNLFLFPFSKAYLYDAFKNGIQAGGRIEYVRLFLILALCILVTGCINFMNMSTARSIKRAREVGIRKAIGARRSLLVTQFISESVLMAVLSFIIALTLMMVLLPLFNRLMHLQLALPYYNLRAWVLTGAVVLLTGLFAGSYPAFFLSSFNPVKVLKGSLNSRGKASVRPRQVLVVIQFAFAICLILSSMLIFKQVHYVKNRPLGYNNKGLIELLPEGNLVKDFEIFRREAIRSGAIVDGAISGGGINNSFGNTFGVVWPGQLAGEDKTMISQIATRYHFVSTMGLQLTVGRDFSEAYPADSSAVILNKAAVQMMRLKDPIGQKIKWQGRDREVVGVVKDFSINNPYDQSKPLIIGYMKDWIGNITLRLNPALPINESLSRLRLLQKQLNPGYPFDFKFTDAIFADKFQSEQKLGTLAMLFTVLSVIISCLGLFGLVAFSAEQRRKEIGIRKVLGASVGNVWLNLSKEFVLLVLISFVIGATVSAYMMKGWLLGYEYHTSVNAMVFLITLLLALAICLFTVSFQAIRAAVANPAVALRSE</sequence>
<evidence type="ECO:0000259" key="7">
    <source>
        <dbReference type="Pfam" id="PF02687"/>
    </source>
</evidence>
<dbReference type="RefSeq" id="WP_090393176.1">
    <property type="nucleotide sequence ID" value="NZ_FMZO01000023.1"/>
</dbReference>
<dbReference type="AlphaFoldDB" id="A0A1G7AHU0"/>
<feature type="transmembrane region" description="Helical" evidence="6">
    <location>
        <begin position="421"/>
        <end position="441"/>
    </location>
</feature>
<feature type="transmembrane region" description="Helical" evidence="6">
    <location>
        <begin position="324"/>
        <end position="352"/>
    </location>
</feature>
<reference evidence="10" key="1">
    <citation type="submission" date="2016-10" db="EMBL/GenBank/DDBJ databases">
        <authorList>
            <person name="Varghese N."/>
            <person name="Submissions S."/>
        </authorList>
    </citation>
    <scope>NUCLEOTIDE SEQUENCE [LARGE SCALE GENOMIC DNA]</scope>
    <source>
        <strain evidence="10">DSM 25811 / CCM 8410 / LMG 26954 / E90</strain>
    </source>
</reference>
<keyword evidence="4 6" id="KW-1133">Transmembrane helix</keyword>
<dbReference type="InterPro" id="IPR003838">
    <property type="entry name" value="ABC3_permease_C"/>
</dbReference>
<protein>
    <submittedName>
        <fullName evidence="9">ABC-type antimicrobial peptide transport system, permease component</fullName>
    </submittedName>
</protein>
<feature type="domain" description="MacB-like periplasmic core" evidence="8">
    <location>
        <begin position="22"/>
        <end position="237"/>
    </location>
</feature>
<dbReference type="STRING" id="1285928.SAMN04487894_12328"/>
<evidence type="ECO:0000259" key="8">
    <source>
        <dbReference type="Pfam" id="PF12704"/>
    </source>
</evidence>
<keyword evidence="10" id="KW-1185">Reference proteome</keyword>
<proteinExistence type="predicted"/>
<evidence type="ECO:0000313" key="10">
    <source>
        <dbReference type="Proteomes" id="UP000198757"/>
    </source>
</evidence>
<dbReference type="Pfam" id="PF02687">
    <property type="entry name" value="FtsX"/>
    <property type="match status" value="2"/>
</dbReference>
<evidence type="ECO:0000256" key="4">
    <source>
        <dbReference type="ARBA" id="ARBA00022989"/>
    </source>
</evidence>
<gene>
    <name evidence="9" type="ORF">SAMN04487894_12328</name>
</gene>
<dbReference type="EMBL" id="FMZO01000023">
    <property type="protein sequence ID" value="SDE14504.1"/>
    <property type="molecule type" value="Genomic_DNA"/>
</dbReference>
<keyword evidence="3 6" id="KW-0812">Transmembrane</keyword>
<dbReference type="PROSITE" id="PS51257">
    <property type="entry name" value="PROKAR_LIPOPROTEIN"/>
    <property type="match status" value="1"/>
</dbReference>
<evidence type="ECO:0000256" key="3">
    <source>
        <dbReference type="ARBA" id="ARBA00022692"/>
    </source>
</evidence>
<dbReference type="Pfam" id="PF12704">
    <property type="entry name" value="MacB_PCD"/>
    <property type="match status" value="1"/>
</dbReference>
<evidence type="ECO:0000256" key="6">
    <source>
        <dbReference type="SAM" id="Phobius"/>
    </source>
</evidence>
<feature type="domain" description="ABC3 transporter permease C-terminal" evidence="7">
    <location>
        <begin position="668"/>
        <end position="780"/>
    </location>
</feature>
<evidence type="ECO:0000256" key="2">
    <source>
        <dbReference type="ARBA" id="ARBA00022475"/>
    </source>
</evidence>
<keyword evidence="2" id="KW-1003">Cell membrane</keyword>
<feature type="transmembrane region" description="Helical" evidence="6">
    <location>
        <begin position="717"/>
        <end position="736"/>
    </location>
</feature>
<feature type="transmembrane region" description="Helical" evidence="6">
    <location>
        <begin position="278"/>
        <end position="298"/>
    </location>
</feature>
<dbReference type="Proteomes" id="UP000198757">
    <property type="component" value="Unassembled WGS sequence"/>
</dbReference>
<organism evidence="9 10">
    <name type="scientific">Niabella drilacis (strain DSM 25811 / CCM 8410 / CCUG 62505 / LMG 26954 / E90)</name>
    <dbReference type="NCBI Taxonomy" id="1285928"/>
    <lineage>
        <taxon>Bacteria</taxon>
        <taxon>Pseudomonadati</taxon>
        <taxon>Bacteroidota</taxon>
        <taxon>Chitinophagia</taxon>
        <taxon>Chitinophagales</taxon>
        <taxon>Chitinophagaceae</taxon>
        <taxon>Niabella</taxon>
    </lineage>
</organism>
<feature type="transmembrane region" description="Helical" evidence="6">
    <location>
        <begin position="372"/>
        <end position="395"/>
    </location>
</feature>
<feature type="transmembrane region" description="Helical" evidence="6">
    <location>
        <begin position="665"/>
        <end position="689"/>
    </location>
</feature>
<dbReference type="OrthoDB" id="5933722at2"/>